<dbReference type="Pfam" id="PF13456">
    <property type="entry name" value="RVT_3"/>
    <property type="match status" value="1"/>
</dbReference>
<evidence type="ECO:0000259" key="2">
    <source>
        <dbReference type="Pfam" id="PF13456"/>
    </source>
</evidence>
<evidence type="ECO:0000256" key="1">
    <source>
        <dbReference type="SAM" id="MobiDB-lite"/>
    </source>
</evidence>
<feature type="region of interest" description="Disordered" evidence="1">
    <location>
        <begin position="234"/>
        <end position="284"/>
    </location>
</feature>
<organism evidence="3 4">
    <name type="scientific">Lithocarpus litseifolius</name>
    <dbReference type="NCBI Taxonomy" id="425828"/>
    <lineage>
        <taxon>Eukaryota</taxon>
        <taxon>Viridiplantae</taxon>
        <taxon>Streptophyta</taxon>
        <taxon>Embryophyta</taxon>
        <taxon>Tracheophyta</taxon>
        <taxon>Spermatophyta</taxon>
        <taxon>Magnoliopsida</taxon>
        <taxon>eudicotyledons</taxon>
        <taxon>Gunneridae</taxon>
        <taxon>Pentapetalae</taxon>
        <taxon>rosids</taxon>
        <taxon>fabids</taxon>
        <taxon>Fagales</taxon>
        <taxon>Fagaceae</taxon>
        <taxon>Lithocarpus</taxon>
    </lineage>
</organism>
<dbReference type="Pfam" id="PF03004">
    <property type="entry name" value="Transposase_24"/>
    <property type="match status" value="1"/>
</dbReference>
<evidence type="ECO:0000313" key="4">
    <source>
        <dbReference type="Proteomes" id="UP001459277"/>
    </source>
</evidence>
<keyword evidence="4" id="KW-1185">Reference proteome</keyword>
<dbReference type="PANTHER" id="PTHR47074">
    <property type="entry name" value="BNAC02G40300D PROTEIN"/>
    <property type="match status" value="1"/>
</dbReference>
<dbReference type="CDD" id="cd06222">
    <property type="entry name" value="RNase_H_like"/>
    <property type="match status" value="1"/>
</dbReference>
<reference evidence="3 4" key="1">
    <citation type="submission" date="2024-01" db="EMBL/GenBank/DDBJ databases">
        <title>A telomere-to-telomere, gap-free genome of sweet tea (Lithocarpus litseifolius).</title>
        <authorList>
            <person name="Zhou J."/>
        </authorList>
    </citation>
    <scope>NUCLEOTIDE SEQUENCE [LARGE SCALE GENOMIC DNA]</scope>
    <source>
        <strain evidence="3">Zhou-2022a</strain>
        <tissue evidence="3">Leaf</tissue>
    </source>
</reference>
<comment type="caution">
    <text evidence="3">The sequence shown here is derived from an EMBL/GenBank/DDBJ whole genome shotgun (WGS) entry which is preliminary data.</text>
</comment>
<feature type="compositionally biased region" description="Acidic residues" evidence="1">
    <location>
        <begin position="252"/>
        <end position="284"/>
    </location>
</feature>
<proteinExistence type="predicted"/>
<dbReference type="InterPro" id="IPR012337">
    <property type="entry name" value="RNaseH-like_sf"/>
</dbReference>
<dbReference type="InterPro" id="IPR044730">
    <property type="entry name" value="RNase_H-like_dom_plant"/>
</dbReference>
<feature type="region of interest" description="Disordered" evidence="1">
    <location>
        <begin position="149"/>
        <end position="179"/>
    </location>
</feature>
<dbReference type="EMBL" id="JAZDWU010000009">
    <property type="protein sequence ID" value="KAK9990350.1"/>
    <property type="molecule type" value="Genomic_DNA"/>
</dbReference>
<evidence type="ECO:0000313" key="3">
    <source>
        <dbReference type="EMBL" id="KAK9990350.1"/>
    </source>
</evidence>
<dbReference type="InterPro" id="IPR002156">
    <property type="entry name" value="RNaseH_domain"/>
</dbReference>
<dbReference type="InterPro" id="IPR036397">
    <property type="entry name" value="RNaseH_sf"/>
</dbReference>
<name>A0AAW2BWD5_9ROSI</name>
<dbReference type="AlphaFoldDB" id="A0AAW2BWD5"/>
<feature type="domain" description="RNase H type-1" evidence="2">
    <location>
        <begin position="373"/>
        <end position="495"/>
    </location>
</feature>
<dbReference type="InterPro" id="IPR004252">
    <property type="entry name" value="Probable_transposase_24"/>
</dbReference>
<accession>A0AAW2BWD5</accession>
<dbReference type="PANTHER" id="PTHR47074:SF11">
    <property type="entry name" value="REVERSE TRANSCRIPTASE-LIKE PROTEIN"/>
    <property type="match status" value="1"/>
</dbReference>
<dbReference type="SUPFAM" id="SSF53098">
    <property type="entry name" value="Ribonuclease H-like"/>
    <property type="match status" value="1"/>
</dbReference>
<dbReference type="Gene3D" id="3.30.420.10">
    <property type="entry name" value="Ribonuclease H-like superfamily/Ribonuclease H"/>
    <property type="match status" value="1"/>
</dbReference>
<dbReference type="InterPro" id="IPR052929">
    <property type="entry name" value="RNase_H-like_EbsB-rel"/>
</dbReference>
<feature type="compositionally biased region" description="Polar residues" evidence="1">
    <location>
        <begin position="169"/>
        <end position="179"/>
    </location>
</feature>
<feature type="compositionally biased region" description="Basic and acidic residues" evidence="1">
    <location>
        <begin position="234"/>
        <end position="251"/>
    </location>
</feature>
<dbReference type="Proteomes" id="UP001459277">
    <property type="component" value="Unassembled WGS sequence"/>
</dbReference>
<dbReference type="GO" id="GO:0003676">
    <property type="term" value="F:nucleic acid binding"/>
    <property type="evidence" value="ECO:0007669"/>
    <property type="project" value="InterPro"/>
</dbReference>
<sequence length="526" mass="58097">MQLLGHLRRAHRTLLKKERCLAGMSKQEVVDNIPNNCDEEQWKKLVEYWFTEGVKTKALQNKASRGFQKEIPRTGPRSLAQLVAILFIYYRHKDGTPVTDKAAENMRRMQELLNAGTQLIGESSHGGGILWAPDDAYAQVMGKERHGRVRGVGFGPTPSGRKAKDVLPDSTTPRQSYASDQRVVELEDQIATLTRARAEDANKIEALVQLVTLERTQRIERDAQFKKMMDSVSQHVRELRSQSEKDAHADVDDGDELDDGDALDDDDAHADVDDGDAFGDTLDDQDAFDDGDAFNDVHPGLAERFVSVCWGIWKERNVVRTGGRGKPGRVTLKTSLGLMDEFQMANEGPWKPAIASPDPIRWVPPPPGQYKVNSDGAVFANQRKVGLGMVIRDSNGNVIAALSSPMVGPLGALEKEAKALEAGMRFALDIGIRDAVLECDALEVFNAVQGFAAPSSSILFIMDGILQQARWFKSCCFFHTKRQGNVPAHMLAQYAKSLVSYVAWVESCPSHVERACAQDIDVATIP</sequence>
<protein>
    <recommendedName>
        <fullName evidence="2">RNase H type-1 domain-containing protein</fullName>
    </recommendedName>
</protein>
<dbReference type="GO" id="GO:0004523">
    <property type="term" value="F:RNA-DNA hybrid ribonuclease activity"/>
    <property type="evidence" value="ECO:0007669"/>
    <property type="project" value="InterPro"/>
</dbReference>
<gene>
    <name evidence="3" type="ORF">SO802_025335</name>
</gene>